<dbReference type="InterPro" id="IPR002347">
    <property type="entry name" value="SDR_fam"/>
</dbReference>
<dbReference type="InterPro" id="IPR020904">
    <property type="entry name" value="Sc_DH/Rdtase_CS"/>
</dbReference>
<dbReference type="RefSeq" id="WP_012850609.1">
    <property type="nucleotide sequence ID" value="NC_013510.1"/>
</dbReference>
<evidence type="ECO:0000256" key="2">
    <source>
        <dbReference type="ARBA" id="ARBA00023002"/>
    </source>
</evidence>
<keyword evidence="5" id="KW-1185">Reference proteome</keyword>
<dbReference type="PRINTS" id="PR00081">
    <property type="entry name" value="GDHRDH"/>
</dbReference>
<dbReference type="FunFam" id="3.40.50.720:FF:000173">
    <property type="entry name" value="3-oxoacyl-[acyl-carrier protein] reductase"/>
    <property type="match status" value="1"/>
</dbReference>
<dbReference type="STRING" id="471852.Tcur_0220"/>
<evidence type="ECO:0000313" key="4">
    <source>
        <dbReference type="EMBL" id="ACY95825.1"/>
    </source>
</evidence>
<organism evidence="4 5">
    <name type="scientific">Thermomonospora curvata (strain ATCC 19995 / DSM 43183 / JCM 3096 / KCTC 9072 / NBRC 15933 / NCIMB 10081 / Henssen B9)</name>
    <dbReference type="NCBI Taxonomy" id="471852"/>
    <lineage>
        <taxon>Bacteria</taxon>
        <taxon>Bacillati</taxon>
        <taxon>Actinomycetota</taxon>
        <taxon>Actinomycetes</taxon>
        <taxon>Streptosporangiales</taxon>
        <taxon>Thermomonosporaceae</taxon>
        <taxon>Thermomonospora</taxon>
    </lineage>
</organism>
<dbReference type="SUPFAM" id="SSF51735">
    <property type="entry name" value="NAD(P)-binding Rossmann-fold domains"/>
    <property type="match status" value="1"/>
</dbReference>
<dbReference type="NCBIfam" id="NF009466">
    <property type="entry name" value="PRK12826.1-2"/>
    <property type="match status" value="1"/>
</dbReference>
<feature type="domain" description="Ketoreductase" evidence="3">
    <location>
        <begin position="6"/>
        <end position="186"/>
    </location>
</feature>
<dbReference type="NCBIfam" id="NF005559">
    <property type="entry name" value="PRK07231.1"/>
    <property type="match status" value="1"/>
</dbReference>
<protein>
    <submittedName>
        <fullName evidence="4">Short-chain dehydrogenase/reductase SDR</fullName>
    </submittedName>
</protein>
<dbReference type="PRINTS" id="PR00080">
    <property type="entry name" value="SDRFAMILY"/>
</dbReference>
<dbReference type="eggNOG" id="COG1028">
    <property type="taxonomic scope" value="Bacteria"/>
</dbReference>
<dbReference type="EMBL" id="CP001738">
    <property type="protein sequence ID" value="ACY95825.1"/>
    <property type="molecule type" value="Genomic_DNA"/>
</dbReference>
<dbReference type="GO" id="GO:0030497">
    <property type="term" value="P:fatty acid elongation"/>
    <property type="evidence" value="ECO:0007669"/>
    <property type="project" value="TreeGrafter"/>
</dbReference>
<dbReference type="GO" id="GO:0016616">
    <property type="term" value="F:oxidoreductase activity, acting on the CH-OH group of donors, NAD or NADP as acceptor"/>
    <property type="evidence" value="ECO:0007669"/>
    <property type="project" value="UniProtKB-ARBA"/>
</dbReference>
<evidence type="ECO:0000313" key="5">
    <source>
        <dbReference type="Proteomes" id="UP000001918"/>
    </source>
</evidence>
<sequence>MNVEGKVALVTGASKGIGLAIARSLAEGGARVLLNYRRDEEAAQRALAEIRALSPDSALIRADVGDPEAISRMFRTVKADYGGLDLFVSNAGITDDGYALMMSRRKWQSVIDTNLTGAFLCCQAAGRMMLARRRGAIVAVGSTSGLVPPAGQVNYAASKAGLFSLVRVLANELGQYGVRVNAVAPGFIDTAMTRAMPPGRLKEHLQHVPLGRVGRPEEVAPLVRFLLSEEASYVTGAVMVVDGGLTS</sequence>
<dbReference type="PANTHER" id="PTHR42760:SF40">
    <property type="entry name" value="3-OXOACYL-[ACYL-CARRIER-PROTEIN] REDUCTASE, CHLOROPLASTIC"/>
    <property type="match status" value="1"/>
</dbReference>
<dbReference type="PANTHER" id="PTHR42760">
    <property type="entry name" value="SHORT-CHAIN DEHYDROGENASES/REDUCTASES FAMILY MEMBER"/>
    <property type="match status" value="1"/>
</dbReference>
<keyword evidence="2" id="KW-0560">Oxidoreductase</keyword>
<dbReference type="Gene3D" id="3.40.50.720">
    <property type="entry name" value="NAD(P)-binding Rossmann-like Domain"/>
    <property type="match status" value="1"/>
</dbReference>
<accession>D1AEK9</accession>
<dbReference type="Pfam" id="PF13561">
    <property type="entry name" value="adh_short_C2"/>
    <property type="match status" value="1"/>
</dbReference>
<evidence type="ECO:0000256" key="1">
    <source>
        <dbReference type="ARBA" id="ARBA00006484"/>
    </source>
</evidence>
<dbReference type="PROSITE" id="PS00061">
    <property type="entry name" value="ADH_SHORT"/>
    <property type="match status" value="1"/>
</dbReference>
<gene>
    <name evidence="4" type="ordered locus">Tcur_0220</name>
</gene>
<dbReference type="KEGG" id="tcu:Tcur_0220"/>
<dbReference type="HOGENOM" id="CLU_010194_1_3_11"/>
<dbReference type="InterPro" id="IPR057326">
    <property type="entry name" value="KR_dom"/>
</dbReference>
<dbReference type="AlphaFoldDB" id="D1AEK9"/>
<dbReference type="InterPro" id="IPR036291">
    <property type="entry name" value="NAD(P)-bd_dom_sf"/>
</dbReference>
<name>D1AEK9_THECD</name>
<dbReference type="Proteomes" id="UP000001918">
    <property type="component" value="Chromosome"/>
</dbReference>
<dbReference type="SMART" id="SM00822">
    <property type="entry name" value="PKS_KR"/>
    <property type="match status" value="1"/>
</dbReference>
<comment type="similarity">
    <text evidence="1">Belongs to the short-chain dehydrogenases/reductases (SDR) family.</text>
</comment>
<evidence type="ECO:0000259" key="3">
    <source>
        <dbReference type="SMART" id="SM00822"/>
    </source>
</evidence>
<dbReference type="OrthoDB" id="9804774at2"/>
<proteinExistence type="inferred from homology"/>
<reference evidence="4 5" key="1">
    <citation type="journal article" date="2011" name="Stand. Genomic Sci.">
        <title>Complete genome sequence of Thermomonospora curvata type strain (B9).</title>
        <authorList>
            <person name="Chertkov O."/>
            <person name="Sikorski J."/>
            <person name="Nolan M."/>
            <person name="Lapidus A."/>
            <person name="Lucas S."/>
            <person name="Del Rio T.G."/>
            <person name="Tice H."/>
            <person name="Cheng J.F."/>
            <person name="Goodwin L."/>
            <person name="Pitluck S."/>
            <person name="Liolios K."/>
            <person name="Ivanova N."/>
            <person name="Mavromatis K."/>
            <person name="Mikhailova N."/>
            <person name="Ovchinnikova G."/>
            <person name="Pati A."/>
            <person name="Chen A."/>
            <person name="Palaniappan K."/>
            <person name="Djao O.D."/>
            <person name="Land M."/>
            <person name="Hauser L."/>
            <person name="Chang Y.J."/>
            <person name="Jeffries C.D."/>
            <person name="Brettin T."/>
            <person name="Han C."/>
            <person name="Detter J.C."/>
            <person name="Rohde M."/>
            <person name="Goker M."/>
            <person name="Woyke T."/>
            <person name="Bristow J."/>
            <person name="Eisen J.A."/>
            <person name="Markowitz V."/>
            <person name="Hugenholtz P."/>
            <person name="Klenk H.P."/>
            <person name="Kyrpides N.C."/>
        </authorList>
    </citation>
    <scope>NUCLEOTIDE SEQUENCE [LARGE SCALE GENOMIC DNA]</scope>
    <source>
        <strain evidence="5">ATCC 19995 / DSM 43183 / JCM 3096 / KCTC 9072 / NBRC 15933 / NCIMB 10081 / Henssen B9</strain>
    </source>
</reference>